<reference evidence="5" key="1">
    <citation type="journal article" date="2020" name="bioRxiv">
        <title>Comparative genomics of Chlamydomonas.</title>
        <authorList>
            <person name="Craig R.J."/>
            <person name="Hasan A.R."/>
            <person name="Ness R.W."/>
            <person name="Keightley P.D."/>
        </authorList>
    </citation>
    <scope>NUCLEOTIDE SEQUENCE</scope>
    <source>
        <strain evidence="5">CCAP 11/173</strain>
    </source>
</reference>
<keyword evidence="2" id="KW-0808">Transferase</keyword>
<dbReference type="EMBL" id="JAEHOD010000006">
    <property type="protein sequence ID" value="KAG2452160.1"/>
    <property type="molecule type" value="Genomic_DNA"/>
</dbReference>
<dbReference type="SMART" id="SM00672">
    <property type="entry name" value="CAP10"/>
    <property type="match status" value="1"/>
</dbReference>
<evidence type="ECO:0000256" key="3">
    <source>
        <dbReference type="SAM" id="SignalP"/>
    </source>
</evidence>
<evidence type="ECO:0000256" key="1">
    <source>
        <dbReference type="ARBA" id="ARBA00010118"/>
    </source>
</evidence>
<dbReference type="PANTHER" id="PTHR12203:SF35">
    <property type="entry name" value="PROTEIN O-GLUCOSYLTRANSFERASE 1"/>
    <property type="match status" value="1"/>
</dbReference>
<dbReference type="PANTHER" id="PTHR12203">
    <property type="entry name" value="KDEL LYS-ASP-GLU-LEU CONTAINING - RELATED"/>
    <property type="match status" value="1"/>
</dbReference>
<feature type="chain" id="PRO_5032773418" description="Glycosyl transferase CAP10 domain-containing protein" evidence="3">
    <location>
        <begin position="18"/>
        <end position="451"/>
    </location>
</feature>
<dbReference type="OrthoDB" id="523510at2759"/>
<proteinExistence type="inferred from homology"/>
<dbReference type="Proteomes" id="UP000613740">
    <property type="component" value="Unassembled WGS sequence"/>
</dbReference>
<name>A0A835WT93_9CHLO</name>
<accession>A0A835WT93</accession>
<dbReference type="InterPro" id="IPR006598">
    <property type="entry name" value="CAP10"/>
</dbReference>
<sequence length="451" mass="50907">MLLNLFAIVAFAALVAAADKLENCELHPKIEERILRDTAAWGDAGITEDLVLSVSKHCETEQRIRQHHCNCQPQRILIENGTVYLNNLIPWHRLGPHEHIGLLVELYEASQVYKLPNVEFTYWLDDHPPGEANYILGGAGPHGAPRATAWPYEPKGGLPPMVAWSKHADNGVLMVPYSGAFRCAKDSFDALEASLHEISGVAWADKLPIGFGRWNGFCTYYYGMGLVRTADGQPVPCPRIYLNNVSAAHPDLLVAFDLGVAKPVPLAHQNRYKYIVSTDGWSISSKFDKYLLLGSTVFKAASIRDGFYYDALEPNVHFIPFMVKHKDDIVDAIQWARAHDDEARSMAGAAREFARKHLSRPARLCYLFRLLTHLSKQYKYPVSCSRRKLCVPVVHELRYYAQNEKTNETCPYHEVFDKYAAADTLASPDAARLQEISNMHLEPLHWPRDDL</sequence>
<dbReference type="Pfam" id="PF05686">
    <property type="entry name" value="Glyco_transf_90"/>
    <property type="match status" value="1"/>
</dbReference>
<evidence type="ECO:0000256" key="2">
    <source>
        <dbReference type="ARBA" id="ARBA00022679"/>
    </source>
</evidence>
<feature type="signal peptide" evidence="3">
    <location>
        <begin position="1"/>
        <end position="17"/>
    </location>
</feature>
<evidence type="ECO:0000259" key="4">
    <source>
        <dbReference type="SMART" id="SM00672"/>
    </source>
</evidence>
<protein>
    <recommendedName>
        <fullName evidence="4">Glycosyl transferase CAP10 domain-containing protein</fullName>
    </recommendedName>
</protein>
<keyword evidence="6" id="KW-1185">Reference proteome</keyword>
<comment type="caution">
    <text evidence="5">The sequence shown here is derived from an EMBL/GenBank/DDBJ whole genome shotgun (WGS) entry which is preliminary data.</text>
</comment>
<keyword evidence="3" id="KW-0732">Signal</keyword>
<comment type="similarity">
    <text evidence="1">Belongs to the glycosyltransferase 90 family.</text>
</comment>
<organism evidence="5 6">
    <name type="scientific">Chlamydomonas schloesseri</name>
    <dbReference type="NCBI Taxonomy" id="2026947"/>
    <lineage>
        <taxon>Eukaryota</taxon>
        <taxon>Viridiplantae</taxon>
        <taxon>Chlorophyta</taxon>
        <taxon>core chlorophytes</taxon>
        <taxon>Chlorophyceae</taxon>
        <taxon>CS clade</taxon>
        <taxon>Chlamydomonadales</taxon>
        <taxon>Chlamydomonadaceae</taxon>
        <taxon>Chlamydomonas</taxon>
    </lineage>
</organism>
<gene>
    <name evidence="5" type="ORF">HYH02_003192</name>
</gene>
<dbReference type="InterPro" id="IPR051091">
    <property type="entry name" value="O-Glucosyltr/Glycosyltrsf_90"/>
</dbReference>
<evidence type="ECO:0000313" key="5">
    <source>
        <dbReference type="EMBL" id="KAG2452160.1"/>
    </source>
</evidence>
<evidence type="ECO:0000313" key="6">
    <source>
        <dbReference type="Proteomes" id="UP000613740"/>
    </source>
</evidence>
<dbReference type="GO" id="GO:0016740">
    <property type="term" value="F:transferase activity"/>
    <property type="evidence" value="ECO:0007669"/>
    <property type="project" value="UniProtKB-KW"/>
</dbReference>
<dbReference type="AlphaFoldDB" id="A0A835WT93"/>
<feature type="domain" description="Glycosyl transferase CAP10" evidence="4">
    <location>
        <begin position="114"/>
        <end position="381"/>
    </location>
</feature>